<gene>
    <name evidence="3" type="primary">LOC125177955</name>
</gene>
<evidence type="ECO:0000256" key="1">
    <source>
        <dbReference type="SAM" id="MobiDB-lite"/>
    </source>
</evidence>
<feature type="region of interest" description="Disordered" evidence="1">
    <location>
        <begin position="283"/>
        <end position="310"/>
    </location>
</feature>
<dbReference type="GeneID" id="125177955"/>
<dbReference type="OrthoDB" id="6378313at2759"/>
<dbReference type="InterPro" id="IPR005312">
    <property type="entry name" value="DUF1759"/>
</dbReference>
<reference evidence="3" key="1">
    <citation type="submission" date="2025-08" db="UniProtKB">
        <authorList>
            <consortium name="RefSeq"/>
        </authorList>
    </citation>
    <scope>IDENTIFICATION</scope>
    <source>
        <tissue evidence="3">Whole organism</tissue>
    </source>
</reference>
<evidence type="ECO:0000313" key="2">
    <source>
        <dbReference type="Proteomes" id="UP000694843"/>
    </source>
</evidence>
<dbReference type="Proteomes" id="UP000694843">
    <property type="component" value="Unplaced"/>
</dbReference>
<sequence length="319" mass="36241">MSANIKKRRAGHRLHIKTLLNKVAEELQKSEHDAEMCRTWKEEIQRQKEIITDMDIKIQETISEEDDLNAEISTSSELNMEINKALACINAKLTLSKELAKPNIKTVKLPNISLIKFTGDPLQWSNFWDLFKTSIHERTDIAAPAKFHYLTSQLSGAAANLLAGFDNTEASYHEAVSLLESTYGKKRILIQARLDAILDLPSPTPTVADISEFRSQYEGHLRSLKSLGCNIVEAGYVFAEILMRKLPRETRDHLNRAHKSSTTWELEDLRAAITTELEHLTAYEGQQQQQKRPIRDSAPPNYPHQDNLTNSFAFNIAHP</sequence>
<dbReference type="OMA" id="LACINAK"/>
<keyword evidence="2" id="KW-1185">Reference proteome</keyword>
<organism evidence="2 3">
    <name type="scientific">Hyalella azteca</name>
    <name type="common">Amphipod</name>
    <dbReference type="NCBI Taxonomy" id="294128"/>
    <lineage>
        <taxon>Eukaryota</taxon>
        <taxon>Metazoa</taxon>
        <taxon>Ecdysozoa</taxon>
        <taxon>Arthropoda</taxon>
        <taxon>Crustacea</taxon>
        <taxon>Multicrustacea</taxon>
        <taxon>Malacostraca</taxon>
        <taxon>Eumalacostraca</taxon>
        <taxon>Peracarida</taxon>
        <taxon>Amphipoda</taxon>
        <taxon>Senticaudata</taxon>
        <taxon>Talitrida</taxon>
        <taxon>Talitroidea</taxon>
        <taxon>Hyalellidae</taxon>
        <taxon>Hyalella</taxon>
    </lineage>
</organism>
<dbReference type="PANTHER" id="PTHR22954">
    <property type="entry name" value="RETROVIRAL PROTEASE-RELATED"/>
    <property type="match status" value="1"/>
</dbReference>
<dbReference type="KEGG" id="hazt:125177955"/>
<protein>
    <submittedName>
        <fullName evidence="3">Uncharacterized protein LOC125177955</fullName>
    </submittedName>
</protein>
<dbReference type="RefSeq" id="XP_047736656.1">
    <property type="nucleotide sequence ID" value="XM_047880700.1"/>
</dbReference>
<evidence type="ECO:0000313" key="3">
    <source>
        <dbReference type="RefSeq" id="XP_047736656.1"/>
    </source>
</evidence>
<dbReference type="PANTHER" id="PTHR22954:SF3">
    <property type="entry name" value="PROTEIN CBG08539"/>
    <property type="match status" value="1"/>
</dbReference>
<dbReference type="AlphaFoldDB" id="A0A979FJB7"/>
<accession>A0A979FJB7</accession>
<proteinExistence type="predicted"/>
<name>A0A979FJB7_HYAAZ</name>
<dbReference type="Pfam" id="PF03564">
    <property type="entry name" value="DUF1759"/>
    <property type="match status" value="1"/>
</dbReference>